<dbReference type="Proteomes" id="UP001054252">
    <property type="component" value="Unassembled WGS sequence"/>
</dbReference>
<accession>A0AAV5K5F0</accession>
<proteinExistence type="predicted"/>
<keyword evidence="1" id="KW-0472">Membrane</keyword>
<keyword evidence="3" id="KW-1185">Reference proteome</keyword>
<keyword evidence="1" id="KW-1133">Transmembrane helix</keyword>
<gene>
    <name evidence="2" type="ORF">SLEP1_g29969</name>
</gene>
<protein>
    <submittedName>
        <fullName evidence="2">Uncharacterized protein</fullName>
    </submittedName>
</protein>
<reference evidence="2 3" key="1">
    <citation type="journal article" date="2021" name="Commun. Biol.">
        <title>The genome of Shorea leprosula (Dipterocarpaceae) highlights the ecological relevance of drought in aseasonal tropical rainforests.</title>
        <authorList>
            <person name="Ng K.K.S."/>
            <person name="Kobayashi M.J."/>
            <person name="Fawcett J.A."/>
            <person name="Hatakeyama M."/>
            <person name="Paape T."/>
            <person name="Ng C.H."/>
            <person name="Ang C.C."/>
            <person name="Tnah L.H."/>
            <person name="Lee C.T."/>
            <person name="Nishiyama T."/>
            <person name="Sese J."/>
            <person name="O'Brien M.J."/>
            <person name="Copetti D."/>
            <person name="Mohd Noor M.I."/>
            <person name="Ong R.C."/>
            <person name="Putra M."/>
            <person name="Sireger I.Z."/>
            <person name="Indrioko S."/>
            <person name="Kosugi Y."/>
            <person name="Izuno A."/>
            <person name="Isagi Y."/>
            <person name="Lee S.L."/>
            <person name="Shimizu K.K."/>
        </authorList>
    </citation>
    <scope>NUCLEOTIDE SEQUENCE [LARGE SCALE GENOMIC DNA]</scope>
    <source>
        <strain evidence="2">214</strain>
    </source>
</reference>
<dbReference type="EMBL" id="BPVZ01000053">
    <property type="protein sequence ID" value="GKV19745.1"/>
    <property type="molecule type" value="Genomic_DNA"/>
</dbReference>
<keyword evidence="1" id="KW-0812">Transmembrane</keyword>
<comment type="caution">
    <text evidence="2">The sequence shown here is derived from an EMBL/GenBank/DDBJ whole genome shotgun (WGS) entry which is preliminary data.</text>
</comment>
<evidence type="ECO:0000256" key="1">
    <source>
        <dbReference type="SAM" id="Phobius"/>
    </source>
</evidence>
<name>A0AAV5K5F0_9ROSI</name>
<sequence length="53" mass="5442">MAGPHPDAVSGHLPASDKVLADFGPAKKPKGNKFAFACAIIASMTSILLGYDN</sequence>
<dbReference type="AlphaFoldDB" id="A0AAV5K5F0"/>
<feature type="transmembrane region" description="Helical" evidence="1">
    <location>
        <begin position="34"/>
        <end position="51"/>
    </location>
</feature>
<evidence type="ECO:0000313" key="2">
    <source>
        <dbReference type="EMBL" id="GKV19745.1"/>
    </source>
</evidence>
<organism evidence="2 3">
    <name type="scientific">Rubroshorea leprosula</name>
    <dbReference type="NCBI Taxonomy" id="152421"/>
    <lineage>
        <taxon>Eukaryota</taxon>
        <taxon>Viridiplantae</taxon>
        <taxon>Streptophyta</taxon>
        <taxon>Embryophyta</taxon>
        <taxon>Tracheophyta</taxon>
        <taxon>Spermatophyta</taxon>
        <taxon>Magnoliopsida</taxon>
        <taxon>eudicotyledons</taxon>
        <taxon>Gunneridae</taxon>
        <taxon>Pentapetalae</taxon>
        <taxon>rosids</taxon>
        <taxon>malvids</taxon>
        <taxon>Malvales</taxon>
        <taxon>Dipterocarpaceae</taxon>
        <taxon>Rubroshorea</taxon>
    </lineage>
</organism>
<evidence type="ECO:0000313" key="3">
    <source>
        <dbReference type="Proteomes" id="UP001054252"/>
    </source>
</evidence>